<feature type="compositionally biased region" description="Polar residues" evidence="2">
    <location>
        <begin position="194"/>
        <end position="212"/>
    </location>
</feature>
<dbReference type="RefSeq" id="XP_017313723.1">
    <property type="nucleotide sequence ID" value="XM_017458234.3"/>
</dbReference>
<dbReference type="InterPro" id="IPR001849">
    <property type="entry name" value="PH_domain"/>
</dbReference>
<feature type="region of interest" description="Disordered" evidence="2">
    <location>
        <begin position="1"/>
        <end position="460"/>
    </location>
</feature>
<feature type="compositionally biased region" description="Polar residues" evidence="2">
    <location>
        <begin position="280"/>
        <end position="297"/>
    </location>
</feature>
<feature type="compositionally biased region" description="Polar residues" evidence="2">
    <location>
        <begin position="385"/>
        <end position="398"/>
    </location>
</feature>
<accession>A0A2D0Q4T4</accession>
<feature type="compositionally biased region" description="Polar residues" evidence="2">
    <location>
        <begin position="256"/>
        <end position="272"/>
    </location>
</feature>
<protein>
    <submittedName>
        <fullName evidence="5 6">TRIO and F-actin-binding protein isoform X1</fullName>
    </submittedName>
</protein>
<dbReference type="PANTHER" id="PTHR17271">
    <property type="entry name" value="PLECKSTRIN HOMOLOGY PH DOMAIN-CONTAINING PROTEIN"/>
    <property type="match status" value="1"/>
</dbReference>
<feature type="compositionally biased region" description="Polar residues" evidence="2">
    <location>
        <begin position="410"/>
        <end position="428"/>
    </location>
</feature>
<feature type="compositionally biased region" description="Low complexity" evidence="2">
    <location>
        <begin position="213"/>
        <end position="227"/>
    </location>
</feature>
<name>A0A2D0Q4T4_ICTPU</name>
<dbReference type="RefSeq" id="XP_017313721.1">
    <property type="nucleotide sequence ID" value="XM_017458232.3"/>
</dbReference>
<feature type="compositionally biased region" description="Basic residues" evidence="2">
    <location>
        <begin position="354"/>
        <end position="363"/>
    </location>
</feature>
<keyword evidence="4" id="KW-1185">Reference proteome</keyword>
<feature type="compositionally biased region" description="Basic and acidic residues" evidence="2">
    <location>
        <begin position="10"/>
        <end position="21"/>
    </location>
</feature>
<feature type="compositionally biased region" description="Polar residues" evidence="2">
    <location>
        <begin position="309"/>
        <end position="322"/>
    </location>
</feature>
<reference evidence="4" key="1">
    <citation type="journal article" date="2016" name="Nat. Commun.">
        <title>The channel catfish genome sequence provides insights into the evolution of scale formation in teleosts.</title>
        <authorList>
            <person name="Liu Z."/>
            <person name="Liu S."/>
            <person name="Yao J."/>
            <person name="Bao L."/>
            <person name="Zhang J."/>
            <person name="Li Y."/>
            <person name="Jiang C."/>
            <person name="Sun L."/>
            <person name="Wang R."/>
            <person name="Zhang Y."/>
            <person name="Zhou T."/>
            <person name="Zeng Q."/>
            <person name="Fu Q."/>
            <person name="Gao S."/>
            <person name="Li N."/>
            <person name="Koren S."/>
            <person name="Jiang Y."/>
            <person name="Zimin A."/>
            <person name="Xu P."/>
            <person name="Phillippy A.M."/>
            <person name="Geng X."/>
            <person name="Song L."/>
            <person name="Sun F."/>
            <person name="Li C."/>
            <person name="Wang X."/>
            <person name="Chen A."/>
            <person name="Jin Y."/>
            <person name="Yuan Z."/>
            <person name="Yang Y."/>
            <person name="Tan S."/>
            <person name="Peatman E."/>
            <person name="Lu J."/>
            <person name="Qin Z."/>
            <person name="Dunham R."/>
            <person name="Li Z."/>
            <person name="Sonstegard T."/>
            <person name="Feng J."/>
            <person name="Danzmann R.G."/>
            <person name="Schroeder S."/>
            <person name="Scheffler B."/>
            <person name="Duke M.V."/>
            <person name="Ballard L."/>
            <person name="Kucuktas H."/>
            <person name="Kaltenboeck L."/>
            <person name="Liu H."/>
            <person name="Armbruster J."/>
            <person name="Xie Y."/>
            <person name="Kirby M.L."/>
            <person name="Tian Y."/>
            <person name="Flanagan M.E."/>
            <person name="Mu W."/>
            <person name="Waldbieser G.C."/>
        </authorList>
    </citation>
    <scope>NUCLEOTIDE SEQUENCE [LARGE SCALE GENOMIC DNA]</scope>
    <source>
        <strain evidence="4">SDA103</strain>
    </source>
</reference>
<feature type="coiled-coil region" evidence="1">
    <location>
        <begin position="851"/>
        <end position="897"/>
    </location>
</feature>
<feature type="compositionally biased region" description="Low complexity" evidence="2">
    <location>
        <begin position="136"/>
        <end position="148"/>
    </location>
</feature>
<dbReference type="GO" id="GO:0051015">
    <property type="term" value="F:actin filament binding"/>
    <property type="evidence" value="ECO:0007669"/>
    <property type="project" value="TreeGrafter"/>
</dbReference>
<dbReference type="GO" id="GO:0015629">
    <property type="term" value="C:actin cytoskeleton"/>
    <property type="evidence" value="ECO:0007669"/>
    <property type="project" value="TreeGrafter"/>
</dbReference>
<dbReference type="CTD" id="555479"/>
<reference evidence="5 6" key="2">
    <citation type="submission" date="2025-04" db="UniProtKB">
        <authorList>
            <consortium name="RefSeq"/>
        </authorList>
    </citation>
    <scope>IDENTIFICATION</scope>
    <source>
        <tissue evidence="5 6">Blood</tissue>
    </source>
</reference>
<dbReference type="PANTHER" id="PTHR17271:SF14">
    <property type="entry name" value="TRIO AND F-ACTIN-BINDING PROTEIN-LIKE ISOFORM X1"/>
    <property type="match status" value="1"/>
</dbReference>
<feature type="region of interest" description="Disordered" evidence="2">
    <location>
        <begin position="659"/>
        <end position="730"/>
    </location>
</feature>
<feature type="domain" description="PH" evidence="3">
    <location>
        <begin position="562"/>
        <end position="658"/>
    </location>
</feature>
<feature type="compositionally biased region" description="Basic and acidic residues" evidence="2">
    <location>
        <begin position="364"/>
        <end position="384"/>
    </location>
</feature>
<organism evidence="4 6">
    <name type="scientific">Ictalurus punctatus</name>
    <name type="common">Channel catfish</name>
    <name type="synonym">Silurus punctatus</name>
    <dbReference type="NCBI Taxonomy" id="7998"/>
    <lineage>
        <taxon>Eukaryota</taxon>
        <taxon>Metazoa</taxon>
        <taxon>Chordata</taxon>
        <taxon>Craniata</taxon>
        <taxon>Vertebrata</taxon>
        <taxon>Euteleostomi</taxon>
        <taxon>Actinopterygii</taxon>
        <taxon>Neopterygii</taxon>
        <taxon>Teleostei</taxon>
        <taxon>Ostariophysi</taxon>
        <taxon>Siluriformes</taxon>
        <taxon>Ictaluridae</taxon>
        <taxon>Ictalurus</taxon>
    </lineage>
</organism>
<dbReference type="GeneID" id="108259073"/>
<feature type="compositionally biased region" description="Basic residues" evidence="2">
    <location>
        <begin position="155"/>
        <end position="166"/>
    </location>
</feature>
<dbReference type="OrthoDB" id="9942268at2759"/>
<dbReference type="Pfam" id="PF00169">
    <property type="entry name" value="PH"/>
    <property type="match status" value="1"/>
</dbReference>
<dbReference type="Gene3D" id="2.30.29.30">
    <property type="entry name" value="Pleckstrin-homology domain (PH domain)/Phosphotyrosine-binding domain (PTB)"/>
    <property type="match status" value="1"/>
</dbReference>
<feature type="compositionally biased region" description="Basic and acidic residues" evidence="2">
    <location>
        <begin position="34"/>
        <end position="43"/>
    </location>
</feature>
<dbReference type="InterPro" id="IPR052223">
    <property type="entry name" value="Actin_Cytoskeleton_Reg"/>
</dbReference>
<dbReference type="InterPro" id="IPR011993">
    <property type="entry name" value="PH-like_dom_sf"/>
</dbReference>
<feature type="compositionally biased region" description="Low complexity" evidence="2">
    <location>
        <begin position="323"/>
        <end position="338"/>
    </location>
</feature>
<dbReference type="PROSITE" id="PS50003">
    <property type="entry name" value="PH_DOMAIN"/>
    <property type="match status" value="1"/>
</dbReference>
<evidence type="ECO:0000259" key="3">
    <source>
        <dbReference type="PROSITE" id="PS50003"/>
    </source>
</evidence>
<sequence length="1089" mass="124000">MTQLDSPLQRSDRRSEMDSRSRNTSRRSSVSQRTEPKKERDPSSTRAIFQRANRFLSHDRELPNDSPPAPVRYYERGHPLPSNSSPERKATIPFRNPELGLPSYRRRHDTLSNEAMSGLSPLRCMTYSNFRRGDSQSRASPRSCSPRSTNVSPHRQFHSSSHRKGSTSHLHASSRTSSKRASRKCSPATRRASVGSQMHSPSQISASNRYTDSSSHSQKRSPSQSSHGQHSLDSEKLYRNLQSIASSAESDSSQQGRNGWSNRSRSKMATDSNRYENGRSSRNSACNSRKSGRNTGRNSRDFSPPGSEYNRSQFSPKGSSHMSGYNSRNGGRNTGSNSHDSSPPRRDYDQNGHSSRRDRKQSHYRGDKERPLSKSSTSDRHSRTDLIQAQGSWHGKTQSPLSPPSPESSHNISPSKESQVEATKTDNQTTERSRSTIRRGLEALILSENTRSKSQPPVPEMTIEDYVVIADIPRVNLYPEEDEAIVVRRRPQSRSPRRDKQHREEREGHGEYVEPEERGRGRERGRDRRERERKRHDKDTGGSSETNSTVSDITQVLQLNSLDLKKGWMFMLDNCAEWRKYWFVLDSSGLKYYSNPDAEERDGPVGEIDISRCLEVVEFEADKNYGLQIHMRDGEITLSAMTSRIRRNWIDILQGRFRTSESPDNTRSGTNPTNQNGETFGSSHPDRRDSGSEPTSPSHDDPDMMSLPSTNHREAGVGRDTEQEKRLGDRTKWFQEAVSDREADSPWDKVQLKKGAVARDMPQIPETMTGTDIEKKWEDFEKIPVGEMRSLSLIGSDAPQGTPDALQTEVVSLRQNIEALRKARAGSGSAVPCGPGSPCASRLEELEREYCESLQEMERVHERERREMEARREQMLREEARHAAQAIEALRTAHQEELERVRGGEKTDSTVSQSECVSLQQELDGLSERYTQRCVELTQLQNATGRRHTLMEERHREVEQLRKENQELQARLTEEMSLMRSFITGQRSGVVPVGSYERSASELEMLLRVKENEIEYLHKEISCLRNEVQSLIKEKQDLSERYKAVYVELCGLKGLSEREISSLKEHLRLTNAALEEEQQHQPRPSTIQT</sequence>
<evidence type="ECO:0000256" key="1">
    <source>
        <dbReference type="SAM" id="Coils"/>
    </source>
</evidence>
<keyword evidence="1" id="KW-0175">Coiled coil</keyword>
<feature type="compositionally biased region" description="Basic and acidic residues" evidence="2">
    <location>
        <begin position="496"/>
        <end position="530"/>
    </location>
</feature>
<evidence type="ECO:0000313" key="4">
    <source>
        <dbReference type="Proteomes" id="UP000221080"/>
    </source>
</evidence>
<dbReference type="Proteomes" id="UP000221080">
    <property type="component" value="Chromosome 26"/>
</dbReference>
<dbReference type="GO" id="GO:1900026">
    <property type="term" value="P:positive regulation of substrate adhesion-dependent cell spreading"/>
    <property type="evidence" value="ECO:0007669"/>
    <property type="project" value="TreeGrafter"/>
</dbReference>
<feature type="compositionally biased region" description="Basic and acidic residues" evidence="2">
    <location>
        <begin position="711"/>
        <end position="730"/>
    </location>
</feature>
<feature type="compositionally biased region" description="Polar residues" evidence="2">
    <location>
        <begin position="660"/>
        <end position="682"/>
    </location>
</feature>
<feature type="coiled-coil region" evidence="1">
    <location>
        <begin position="951"/>
        <end position="1041"/>
    </location>
</feature>
<feature type="region of interest" description="Disordered" evidence="2">
    <location>
        <begin position="487"/>
        <end position="549"/>
    </location>
</feature>
<dbReference type="KEGG" id="ipu:108259073"/>
<evidence type="ECO:0000256" key="2">
    <source>
        <dbReference type="SAM" id="MobiDB-lite"/>
    </source>
</evidence>
<gene>
    <name evidence="5 6" type="primary">triobpa</name>
</gene>
<dbReference type="SUPFAM" id="SSF50729">
    <property type="entry name" value="PH domain-like"/>
    <property type="match status" value="1"/>
</dbReference>
<feature type="compositionally biased region" description="Low complexity" evidence="2">
    <location>
        <begin position="242"/>
        <end position="255"/>
    </location>
</feature>
<dbReference type="AlphaFoldDB" id="A0A2D0Q4T4"/>
<evidence type="ECO:0000313" key="6">
    <source>
        <dbReference type="RefSeq" id="XP_017313723.1"/>
    </source>
</evidence>
<evidence type="ECO:0000313" key="5">
    <source>
        <dbReference type="RefSeq" id="XP_017313721.1"/>
    </source>
</evidence>
<dbReference type="SMART" id="SM00233">
    <property type="entry name" value="PH"/>
    <property type="match status" value="1"/>
</dbReference>
<proteinExistence type="predicted"/>